<proteinExistence type="inferred from homology"/>
<comment type="cofactor">
    <cofactor evidence="15 17">
        <name>[4Fe-4S] cluster</name>
        <dbReference type="ChEBI" id="CHEBI:49883"/>
    </cofactor>
    <text evidence="15 17">Binds 1 [4Fe-4S] cluster. The cluster is coordinated with 3 cysteines and an exchangeable S-adenosyl-L-methionine.</text>
</comment>
<evidence type="ECO:0000256" key="5">
    <source>
        <dbReference type="ARBA" id="ARBA00022485"/>
    </source>
</evidence>
<accession>A0A8J7SGN4</accession>
<feature type="binding site" evidence="16">
    <location>
        <position position="111"/>
    </location>
    <ligand>
        <name>S-adenosyl-L-methionine</name>
        <dbReference type="ChEBI" id="CHEBI:59789"/>
        <label>1</label>
    </ligand>
</feature>
<dbReference type="GO" id="GO:0051989">
    <property type="term" value="F:coproporphyrinogen dehydrogenase activity"/>
    <property type="evidence" value="ECO:0007669"/>
    <property type="project" value="UniProtKB-EC"/>
</dbReference>
<dbReference type="SFLD" id="SFLDS00029">
    <property type="entry name" value="Radical_SAM"/>
    <property type="match status" value="1"/>
</dbReference>
<name>A0A8J7SGN4_9RHOB</name>
<feature type="binding site" evidence="16">
    <location>
        <position position="208"/>
    </location>
    <ligand>
        <name>S-adenosyl-L-methionine</name>
        <dbReference type="ChEBI" id="CHEBI:59789"/>
        <label>2</label>
    </ligand>
</feature>
<dbReference type="InterPro" id="IPR006638">
    <property type="entry name" value="Elp3/MiaA/NifB-like_rSAM"/>
</dbReference>
<dbReference type="UniPathway" id="UPA00251">
    <property type="reaction ID" value="UER00323"/>
</dbReference>
<dbReference type="PIRSF" id="PIRSF000167">
    <property type="entry name" value="HemN"/>
    <property type="match status" value="1"/>
</dbReference>
<keyword evidence="8 15" id="KW-0479">Metal-binding</keyword>
<dbReference type="SMART" id="SM00729">
    <property type="entry name" value="Elp3"/>
    <property type="match status" value="1"/>
</dbReference>
<feature type="binding site" evidence="16">
    <location>
        <position position="242"/>
    </location>
    <ligand>
        <name>S-adenosyl-L-methionine</name>
        <dbReference type="ChEBI" id="CHEBI:59789"/>
        <label>2</label>
    </ligand>
</feature>
<evidence type="ECO:0000256" key="2">
    <source>
        <dbReference type="ARBA" id="ARBA00004785"/>
    </source>
</evidence>
<evidence type="ECO:0000256" key="14">
    <source>
        <dbReference type="ARBA" id="ARBA00048321"/>
    </source>
</evidence>
<feature type="binding site" evidence="17">
    <location>
        <position position="64"/>
    </location>
    <ligand>
        <name>[4Fe-4S] cluster</name>
        <dbReference type="ChEBI" id="CHEBI:49883"/>
        <note>4Fe-4S-S-AdoMet</note>
    </ligand>
</feature>
<dbReference type="Proteomes" id="UP000655420">
    <property type="component" value="Unassembled WGS sequence"/>
</dbReference>
<gene>
    <name evidence="19" type="primary">hemN</name>
    <name evidence="19" type="ORF">H0I76_08140</name>
</gene>
<dbReference type="GO" id="GO:0005737">
    <property type="term" value="C:cytoplasm"/>
    <property type="evidence" value="ECO:0007669"/>
    <property type="project" value="UniProtKB-SubCell"/>
</dbReference>
<dbReference type="GO" id="GO:0004109">
    <property type="term" value="F:coproporphyrinogen oxidase activity"/>
    <property type="evidence" value="ECO:0007669"/>
    <property type="project" value="InterPro"/>
</dbReference>
<comment type="caution">
    <text evidence="19">The sequence shown here is derived from an EMBL/GenBank/DDBJ whole genome shotgun (WGS) entry which is preliminary data.</text>
</comment>
<evidence type="ECO:0000256" key="9">
    <source>
        <dbReference type="ARBA" id="ARBA00023002"/>
    </source>
</evidence>
<evidence type="ECO:0000313" key="19">
    <source>
        <dbReference type="EMBL" id="MBK0399155.1"/>
    </source>
</evidence>
<feature type="domain" description="Radical SAM core" evidence="18">
    <location>
        <begin position="45"/>
        <end position="282"/>
    </location>
</feature>
<evidence type="ECO:0000256" key="7">
    <source>
        <dbReference type="ARBA" id="ARBA00022691"/>
    </source>
</evidence>
<evidence type="ECO:0000256" key="12">
    <source>
        <dbReference type="ARBA" id="ARBA00023244"/>
    </source>
</evidence>
<dbReference type="EC" id="1.3.98.3" evidence="15"/>
<feature type="binding site" evidence="16">
    <location>
        <position position="171"/>
    </location>
    <ligand>
        <name>S-adenosyl-L-methionine</name>
        <dbReference type="ChEBI" id="CHEBI:59789"/>
        <label>2</label>
    </ligand>
</feature>
<dbReference type="InterPro" id="IPR034505">
    <property type="entry name" value="Coproporphyrinogen-III_oxidase"/>
</dbReference>
<dbReference type="PANTHER" id="PTHR13932">
    <property type="entry name" value="COPROPORPHYRINIGEN III OXIDASE"/>
    <property type="match status" value="1"/>
</dbReference>
<feature type="binding site" evidence="16">
    <location>
        <position position="183"/>
    </location>
    <ligand>
        <name>S-adenosyl-L-methionine</name>
        <dbReference type="ChEBI" id="CHEBI:59789"/>
        <label>2</label>
    </ligand>
</feature>
<protein>
    <recommendedName>
        <fullName evidence="15">Coproporphyrinogen-III oxidase</fullName>
        <ecNumber evidence="15">1.3.98.3</ecNumber>
    </recommendedName>
</protein>
<keyword evidence="7 15" id="KW-0949">S-adenosyl-L-methionine</keyword>
<keyword evidence="9 15" id="KW-0560">Oxidoreductase</keyword>
<feature type="binding site" evidence="16">
    <location>
        <position position="328"/>
    </location>
    <ligand>
        <name>S-adenosyl-L-methionine</name>
        <dbReference type="ChEBI" id="CHEBI:59789"/>
        <label>1</label>
    </ligand>
</feature>
<evidence type="ECO:0000256" key="11">
    <source>
        <dbReference type="ARBA" id="ARBA00023014"/>
    </source>
</evidence>
<sequence>MMSQITAFEPDALERSVPRYTSYPTAPHFTDGVCSATYRRWLGELAPDAKISLYLHIPFCDELCWFCACRTQGSRNYRPVSRYLDLLIAEIDQVAGLLGPDHPISQVHWGGGSPTILSPDDMYRLSTVIHERFPLSQNAEFAVEIDPRDMTEPRLDALAAAGLSRASIGVQDFEPRVQAAIGRRQGYDITKKVIDGLRARGVTGINIDLLYGLPGQTAETLMSTIEKVIGLGPDRLALFGYAHVPWMARRQKMIDESILPGTTMRRRQATLAAQMLREAGYAPIGIDHFAKPADAMALAAADGSLRRNFQGYTVDPAVALIGMGASAIGSMPQGYVQNDPSTAGYQKAIEAGKLATTRGKAFTADDRARRDAIEQILCRFALDPDAVTTRHGIAALPVCEIAEALLAAAPEGALIPKGRGFVIADGWRSHTRLIAAEFDAYFQNRPARHSLAV</sequence>
<evidence type="ECO:0000256" key="16">
    <source>
        <dbReference type="PIRSR" id="PIRSR000167-1"/>
    </source>
</evidence>
<comment type="pathway">
    <text evidence="2 15">Porphyrin-containing compound metabolism; protoporphyrin-IX biosynthesis; protoporphyrinogen-IX from coproporphyrinogen-III (AdoMet route): step 1/1.</text>
</comment>
<comment type="catalytic activity">
    <reaction evidence="14 15">
        <text>coproporphyrinogen III + 2 S-adenosyl-L-methionine = protoporphyrinogen IX + 2 5'-deoxyadenosine + 2 L-methionine + 2 CO2</text>
        <dbReference type="Rhea" id="RHEA:15425"/>
        <dbReference type="ChEBI" id="CHEBI:16526"/>
        <dbReference type="ChEBI" id="CHEBI:17319"/>
        <dbReference type="ChEBI" id="CHEBI:57307"/>
        <dbReference type="ChEBI" id="CHEBI:57309"/>
        <dbReference type="ChEBI" id="CHEBI:57844"/>
        <dbReference type="ChEBI" id="CHEBI:59789"/>
        <dbReference type="EC" id="1.3.98.3"/>
    </reaction>
</comment>
<dbReference type="GO" id="GO:0046872">
    <property type="term" value="F:metal ion binding"/>
    <property type="evidence" value="ECO:0007669"/>
    <property type="project" value="UniProtKB-KW"/>
</dbReference>
<keyword evidence="6 15" id="KW-0963">Cytoplasm</keyword>
<dbReference type="Pfam" id="PF04055">
    <property type="entry name" value="Radical_SAM"/>
    <property type="match status" value="1"/>
</dbReference>
<dbReference type="PANTHER" id="PTHR13932:SF6">
    <property type="entry name" value="OXYGEN-INDEPENDENT COPROPORPHYRINOGEN III OXIDASE"/>
    <property type="match status" value="1"/>
</dbReference>
<evidence type="ECO:0000256" key="8">
    <source>
        <dbReference type="ARBA" id="ARBA00022723"/>
    </source>
</evidence>
<keyword evidence="12 15" id="KW-0627">Porphyrin biosynthesis</keyword>
<evidence type="ECO:0000256" key="17">
    <source>
        <dbReference type="PIRSR" id="PIRSR000167-2"/>
    </source>
</evidence>
<evidence type="ECO:0000256" key="6">
    <source>
        <dbReference type="ARBA" id="ARBA00022490"/>
    </source>
</evidence>
<comment type="subunit">
    <text evidence="4">Monomer.</text>
</comment>
<comment type="subcellular location">
    <subcellularLocation>
        <location evidence="1 15">Cytoplasm</location>
    </subcellularLocation>
</comment>
<comment type="similarity">
    <text evidence="3 15">Belongs to the anaerobic coproporphyrinogen-III oxidase family.</text>
</comment>
<dbReference type="GO" id="GO:0006782">
    <property type="term" value="P:protoporphyrinogen IX biosynthetic process"/>
    <property type="evidence" value="ECO:0007669"/>
    <property type="project" value="UniProtKB-UniPathway"/>
</dbReference>
<dbReference type="SFLD" id="SFLDG01082">
    <property type="entry name" value="B12-binding_domain_containing"/>
    <property type="match status" value="1"/>
</dbReference>
<dbReference type="CDD" id="cd01335">
    <property type="entry name" value="Radical_SAM"/>
    <property type="match status" value="1"/>
</dbReference>
<keyword evidence="11 15" id="KW-0411">Iron-sulfur</keyword>
<dbReference type="InterPro" id="IPR023404">
    <property type="entry name" value="rSAM_horseshoe"/>
</dbReference>
<feature type="binding site" evidence="16">
    <location>
        <begin position="66"/>
        <end position="68"/>
    </location>
    <ligand>
        <name>S-adenosyl-L-methionine</name>
        <dbReference type="ChEBI" id="CHEBI:59789"/>
        <label>2</label>
    </ligand>
</feature>
<evidence type="ECO:0000313" key="20">
    <source>
        <dbReference type="Proteomes" id="UP000655420"/>
    </source>
</evidence>
<keyword evidence="20" id="KW-1185">Reference proteome</keyword>
<dbReference type="PROSITE" id="PS51918">
    <property type="entry name" value="RADICAL_SAM"/>
    <property type="match status" value="1"/>
</dbReference>
<keyword evidence="10 15" id="KW-0408">Iron</keyword>
<dbReference type="Gene3D" id="1.10.10.920">
    <property type="match status" value="1"/>
</dbReference>
<dbReference type="AlphaFoldDB" id="A0A8J7SGN4"/>
<evidence type="ECO:0000256" key="15">
    <source>
        <dbReference type="PIRNR" id="PIRNR000167"/>
    </source>
</evidence>
<dbReference type="InterPro" id="IPR004558">
    <property type="entry name" value="Coprogen_oxidase_HemN"/>
</dbReference>
<dbReference type="NCBIfam" id="TIGR00538">
    <property type="entry name" value="hemN"/>
    <property type="match status" value="1"/>
</dbReference>
<comment type="function">
    <text evidence="13">Involved in the heme biosynthesis. Catalyzes the anaerobic oxidative decarboxylation of propionate groups of rings A and B of coproporphyrinogen III to yield the vinyl groups in protoporphyrinogen IX.</text>
</comment>
<evidence type="ECO:0000256" key="1">
    <source>
        <dbReference type="ARBA" id="ARBA00004496"/>
    </source>
</evidence>
<dbReference type="GO" id="GO:0051539">
    <property type="term" value="F:4 iron, 4 sulfur cluster binding"/>
    <property type="evidence" value="ECO:0007669"/>
    <property type="project" value="UniProtKB-KW"/>
</dbReference>
<evidence type="ECO:0000256" key="4">
    <source>
        <dbReference type="ARBA" id="ARBA00011245"/>
    </source>
</evidence>
<evidence type="ECO:0000259" key="18">
    <source>
        <dbReference type="PROSITE" id="PS51918"/>
    </source>
</evidence>
<feature type="binding site" evidence="16">
    <location>
        <position position="144"/>
    </location>
    <ligand>
        <name>S-adenosyl-L-methionine</name>
        <dbReference type="ChEBI" id="CHEBI:59789"/>
        <label>1</label>
    </ligand>
</feature>
<feature type="binding site" evidence="17">
    <location>
        <position position="67"/>
    </location>
    <ligand>
        <name>[4Fe-4S] cluster</name>
        <dbReference type="ChEBI" id="CHEBI:49883"/>
        <note>4Fe-4S-S-AdoMet</note>
    </ligand>
</feature>
<dbReference type="SUPFAM" id="SSF102114">
    <property type="entry name" value="Radical SAM enzymes"/>
    <property type="match status" value="1"/>
</dbReference>
<dbReference type="SFLD" id="SFLDG01065">
    <property type="entry name" value="anaerobic_coproporphyrinogen-I"/>
    <property type="match status" value="1"/>
</dbReference>
<dbReference type="Gene3D" id="3.80.30.20">
    <property type="entry name" value="tm_1862 like domain"/>
    <property type="match status" value="1"/>
</dbReference>
<evidence type="ECO:0000256" key="13">
    <source>
        <dbReference type="ARBA" id="ARBA00024295"/>
    </source>
</evidence>
<feature type="binding site" evidence="17">
    <location>
        <position position="60"/>
    </location>
    <ligand>
        <name>[4Fe-4S] cluster</name>
        <dbReference type="ChEBI" id="CHEBI:49883"/>
        <note>4Fe-4S-S-AdoMet</note>
    </ligand>
</feature>
<reference evidence="19" key="1">
    <citation type="submission" date="2020-12" db="EMBL/GenBank/DDBJ databases">
        <title>Bacterial taxonomy.</title>
        <authorList>
            <person name="Pan X."/>
        </authorList>
    </citation>
    <scope>NUCLEOTIDE SEQUENCE</scope>
    <source>
        <strain evidence="19">M0105</strain>
    </source>
</reference>
<evidence type="ECO:0000256" key="3">
    <source>
        <dbReference type="ARBA" id="ARBA00005493"/>
    </source>
</evidence>
<feature type="binding site" evidence="16">
    <location>
        <position position="54"/>
    </location>
    <ligand>
        <name>S-adenosyl-L-methionine</name>
        <dbReference type="ChEBI" id="CHEBI:59789"/>
        <label>1</label>
    </ligand>
</feature>
<dbReference type="InterPro" id="IPR058240">
    <property type="entry name" value="rSAM_sf"/>
</dbReference>
<keyword evidence="5 15" id="KW-0004">4Fe-4S</keyword>
<dbReference type="EMBL" id="JAEHHL010000004">
    <property type="protein sequence ID" value="MBK0399155.1"/>
    <property type="molecule type" value="Genomic_DNA"/>
</dbReference>
<evidence type="ECO:0000256" key="10">
    <source>
        <dbReference type="ARBA" id="ARBA00023004"/>
    </source>
</evidence>
<dbReference type="InterPro" id="IPR007197">
    <property type="entry name" value="rSAM"/>
</dbReference>
<organism evidence="19 20">
    <name type="scientific">Thermohalobaculum xanthum</name>
    <dbReference type="NCBI Taxonomy" id="2753746"/>
    <lineage>
        <taxon>Bacteria</taxon>
        <taxon>Pseudomonadati</taxon>
        <taxon>Pseudomonadota</taxon>
        <taxon>Alphaproteobacteria</taxon>
        <taxon>Rhodobacterales</taxon>
        <taxon>Paracoccaceae</taxon>
        <taxon>Thermohalobaculum</taxon>
    </lineage>
</organism>